<name>A0A512JF56_9HYPH</name>
<evidence type="ECO:0000313" key="2">
    <source>
        <dbReference type="EMBL" id="GEP08578.1"/>
    </source>
</evidence>
<keyword evidence="3" id="KW-1185">Reference proteome</keyword>
<organism evidence="2 3">
    <name type="scientific">Methylobacterium gnaphalii</name>
    <dbReference type="NCBI Taxonomy" id="1010610"/>
    <lineage>
        <taxon>Bacteria</taxon>
        <taxon>Pseudomonadati</taxon>
        <taxon>Pseudomonadota</taxon>
        <taxon>Alphaproteobacteria</taxon>
        <taxon>Hyphomicrobiales</taxon>
        <taxon>Methylobacteriaceae</taxon>
        <taxon>Methylobacterium</taxon>
    </lineage>
</organism>
<proteinExistence type="predicted"/>
<evidence type="ECO:0000259" key="1">
    <source>
        <dbReference type="Pfam" id="PF19263"/>
    </source>
</evidence>
<accession>A0A512JF56</accession>
<reference evidence="2 3" key="1">
    <citation type="submission" date="2019-07" db="EMBL/GenBank/DDBJ databases">
        <title>Whole genome shotgun sequence of Methylobacterium gnaphalii NBRC 107716.</title>
        <authorList>
            <person name="Hosoyama A."/>
            <person name="Uohara A."/>
            <person name="Ohji S."/>
            <person name="Ichikawa N."/>
        </authorList>
    </citation>
    <scope>NUCLEOTIDE SEQUENCE [LARGE SCALE GENOMIC DNA]</scope>
    <source>
        <strain evidence="2 3">NBRC 107716</strain>
    </source>
</reference>
<feature type="domain" description="NrS-1 polymerase-like helicase" evidence="1">
    <location>
        <begin position="191"/>
        <end position="299"/>
    </location>
</feature>
<dbReference type="InterPro" id="IPR045455">
    <property type="entry name" value="NrS-1_pol-like_helicase"/>
</dbReference>
<comment type="caution">
    <text evidence="2">The sequence shown here is derived from an EMBL/GenBank/DDBJ whole genome shotgun (WGS) entry which is preliminary data.</text>
</comment>
<dbReference type="Proteomes" id="UP000321750">
    <property type="component" value="Unassembled WGS sequence"/>
</dbReference>
<sequence>MTAAVTLLSQAKKSKKKARRPEDVDIDAGGYSLDLMNDEFAFLLVGSKAVIIREKADAPVNQRIRFLTLEAFRQWSLNLFTEAWDPEAKDVKKMSWAKRWLGDRQRRQYDGVEFHPDRNPDPSQAGGTPGYYNLWRGWSCAPKRGGSYATFRDHLLNNVCNGDEQLYLWVFAWFAHILQWPRERIGNSIILRGGEGSGKTKIGEVFGSLIPSHYFLIDSPRYLTGQFNAHMASCLLLQADEAVWTGDKTAEGRLKGLITAGEQMIESKGVDPISLRNYVRVLMTSNEDFVVPVGKDGRRYCVLDVNPRVAQNSAYFAEMDAELRNGGREALLHDLLTFDLSRVDIRHVPRTDALLEQKIHSLRDVDAWWLDRLMSGSPTSKLDHWPHEIGVDEMRDDYFAASERRGLKNKSSEIVFGKKLNKLVPVLNRIRRYEDIDVGRRRVWFYALPSLLDCRTAFEKAVGQKVLWGDDEDSPVDDPGHVD</sequence>
<dbReference type="AlphaFoldDB" id="A0A512JF56"/>
<protein>
    <recommendedName>
        <fullName evidence="1">NrS-1 polymerase-like helicase domain-containing protein</fullName>
    </recommendedName>
</protein>
<dbReference type="Pfam" id="PF19263">
    <property type="entry name" value="DUF5906"/>
    <property type="match status" value="1"/>
</dbReference>
<dbReference type="RefSeq" id="WP_147044938.1">
    <property type="nucleotide sequence ID" value="NZ_BJZV01000002.1"/>
</dbReference>
<dbReference type="SUPFAM" id="SSF52540">
    <property type="entry name" value="P-loop containing nucleoside triphosphate hydrolases"/>
    <property type="match status" value="1"/>
</dbReference>
<dbReference type="OrthoDB" id="8215052at2"/>
<dbReference type="InterPro" id="IPR027417">
    <property type="entry name" value="P-loop_NTPase"/>
</dbReference>
<gene>
    <name evidence="2" type="ORF">MGN01_04230</name>
</gene>
<dbReference type="EMBL" id="BJZV01000002">
    <property type="protein sequence ID" value="GEP08578.1"/>
    <property type="molecule type" value="Genomic_DNA"/>
</dbReference>
<evidence type="ECO:0000313" key="3">
    <source>
        <dbReference type="Proteomes" id="UP000321750"/>
    </source>
</evidence>